<gene>
    <name evidence="6" type="ORF">Pla8534_30510</name>
</gene>
<dbReference type="InterPro" id="IPR051453">
    <property type="entry name" value="MBL_Glyoxalase_II"/>
</dbReference>
<accession>A0A518DTR6</accession>
<evidence type="ECO:0000313" key="6">
    <source>
        <dbReference type="EMBL" id="QDU95236.1"/>
    </source>
</evidence>
<dbReference type="GO" id="GO:0016787">
    <property type="term" value="F:hydrolase activity"/>
    <property type="evidence" value="ECO:0007669"/>
    <property type="project" value="UniProtKB-KW"/>
</dbReference>
<dbReference type="OrthoDB" id="9802248at2"/>
<dbReference type="KEGG" id="lcre:Pla8534_30510"/>
<dbReference type="Pfam" id="PF00753">
    <property type="entry name" value="Lactamase_B"/>
    <property type="match status" value="1"/>
</dbReference>
<dbReference type="Gene3D" id="3.60.15.10">
    <property type="entry name" value="Ribonuclease Z/Hydroxyacylglutathione hydrolase-like"/>
    <property type="match status" value="1"/>
</dbReference>
<evidence type="ECO:0000256" key="2">
    <source>
        <dbReference type="ARBA" id="ARBA00022723"/>
    </source>
</evidence>
<keyword evidence="7" id="KW-1185">Reference proteome</keyword>
<evidence type="ECO:0000256" key="3">
    <source>
        <dbReference type="ARBA" id="ARBA00022801"/>
    </source>
</evidence>
<dbReference type="SMART" id="SM00849">
    <property type="entry name" value="Lactamase_B"/>
    <property type="match status" value="1"/>
</dbReference>
<dbReference type="AlphaFoldDB" id="A0A518DTR6"/>
<dbReference type="CDD" id="cd06262">
    <property type="entry name" value="metallo-hydrolase-like_MBL-fold"/>
    <property type="match status" value="1"/>
</dbReference>
<evidence type="ECO:0000256" key="1">
    <source>
        <dbReference type="ARBA" id="ARBA00001947"/>
    </source>
</evidence>
<dbReference type="Proteomes" id="UP000317648">
    <property type="component" value="Chromosome"/>
</dbReference>
<dbReference type="EC" id="3.-.-.-" evidence="6"/>
<evidence type="ECO:0000259" key="5">
    <source>
        <dbReference type="SMART" id="SM00849"/>
    </source>
</evidence>
<dbReference type="PANTHER" id="PTHR46233:SF3">
    <property type="entry name" value="HYDROXYACYLGLUTATHIONE HYDROLASE GLOC"/>
    <property type="match status" value="1"/>
</dbReference>
<keyword evidence="4" id="KW-0862">Zinc</keyword>
<dbReference type="EMBL" id="CP036433">
    <property type="protein sequence ID" value="QDU95236.1"/>
    <property type="molecule type" value="Genomic_DNA"/>
</dbReference>
<comment type="cofactor">
    <cofactor evidence="1">
        <name>Zn(2+)</name>
        <dbReference type="ChEBI" id="CHEBI:29105"/>
    </cofactor>
</comment>
<keyword evidence="3 6" id="KW-0378">Hydrolase</keyword>
<keyword evidence="2" id="KW-0479">Metal-binding</keyword>
<dbReference type="InterPro" id="IPR001279">
    <property type="entry name" value="Metallo-B-lactamas"/>
</dbReference>
<dbReference type="SUPFAM" id="SSF56281">
    <property type="entry name" value="Metallo-hydrolase/oxidoreductase"/>
    <property type="match status" value="1"/>
</dbReference>
<reference evidence="6 7" key="1">
    <citation type="submission" date="2019-02" db="EMBL/GenBank/DDBJ databases">
        <title>Deep-cultivation of Planctomycetes and their phenomic and genomic characterization uncovers novel biology.</title>
        <authorList>
            <person name="Wiegand S."/>
            <person name="Jogler M."/>
            <person name="Boedeker C."/>
            <person name="Pinto D."/>
            <person name="Vollmers J."/>
            <person name="Rivas-Marin E."/>
            <person name="Kohn T."/>
            <person name="Peeters S.H."/>
            <person name="Heuer A."/>
            <person name="Rast P."/>
            <person name="Oberbeckmann S."/>
            <person name="Bunk B."/>
            <person name="Jeske O."/>
            <person name="Meyerdierks A."/>
            <person name="Storesund J.E."/>
            <person name="Kallscheuer N."/>
            <person name="Luecker S."/>
            <person name="Lage O.M."/>
            <person name="Pohl T."/>
            <person name="Merkel B.J."/>
            <person name="Hornburger P."/>
            <person name="Mueller R.-W."/>
            <person name="Bruemmer F."/>
            <person name="Labrenz M."/>
            <person name="Spormann A.M."/>
            <person name="Op den Camp H."/>
            <person name="Overmann J."/>
            <person name="Amann R."/>
            <person name="Jetten M.S.M."/>
            <person name="Mascher T."/>
            <person name="Medema M.H."/>
            <person name="Devos D.P."/>
            <person name="Kaster A.-K."/>
            <person name="Ovreas L."/>
            <person name="Rohde M."/>
            <person name="Galperin M.Y."/>
            <person name="Jogler C."/>
        </authorList>
    </citation>
    <scope>NUCLEOTIDE SEQUENCE [LARGE SCALE GENOMIC DNA]</scope>
    <source>
        <strain evidence="6 7">Pla85_3_4</strain>
    </source>
</reference>
<dbReference type="InterPro" id="IPR036866">
    <property type="entry name" value="RibonucZ/Hydroxyglut_hydro"/>
</dbReference>
<protein>
    <submittedName>
        <fullName evidence="6">Putative metallo-hydrolase</fullName>
        <ecNumber evidence="6">3.-.-.-</ecNumber>
    </submittedName>
</protein>
<dbReference type="PANTHER" id="PTHR46233">
    <property type="entry name" value="HYDROXYACYLGLUTATHIONE HYDROLASE GLOC"/>
    <property type="match status" value="1"/>
</dbReference>
<evidence type="ECO:0000256" key="4">
    <source>
        <dbReference type="ARBA" id="ARBA00022833"/>
    </source>
</evidence>
<organism evidence="6 7">
    <name type="scientific">Lignipirellula cremea</name>
    <dbReference type="NCBI Taxonomy" id="2528010"/>
    <lineage>
        <taxon>Bacteria</taxon>
        <taxon>Pseudomonadati</taxon>
        <taxon>Planctomycetota</taxon>
        <taxon>Planctomycetia</taxon>
        <taxon>Pirellulales</taxon>
        <taxon>Pirellulaceae</taxon>
        <taxon>Lignipirellula</taxon>
    </lineage>
</organism>
<sequence>MKKRRSGAAIVVKKPFQRETNVPENEIIIQSILSQPFAENAYVFHLKGRSDCLILDPGFEPDPILEYVAQQRLTPAAILNTHGHVDHIAGNEAMKRCWPETPLLIGFGDAEKLTNARLNLSGDFGAGLVSPPADQLLHHGEQLQLAGFQLEVRDAPGHSSGHIVFIWQGASPARVFGGDVLFRESVGRTDFFDGDFNQLATAIHTQLFPLPDDTIVYPGHGPETTIGYEKANNPYVGEPSGFSL</sequence>
<proteinExistence type="predicted"/>
<dbReference type="GO" id="GO:0046872">
    <property type="term" value="F:metal ion binding"/>
    <property type="evidence" value="ECO:0007669"/>
    <property type="project" value="UniProtKB-KW"/>
</dbReference>
<feature type="domain" description="Metallo-beta-lactamase" evidence="5">
    <location>
        <begin position="40"/>
        <end position="220"/>
    </location>
</feature>
<name>A0A518DTR6_9BACT</name>
<evidence type="ECO:0000313" key="7">
    <source>
        <dbReference type="Proteomes" id="UP000317648"/>
    </source>
</evidence>